<accession>A0A7J7JP20</accession>
<dbReference type="Gene3D" id="2.130.10.10">
    <property type="entry name" value="YVTN repeat-like/Quinoprotein amine dehydrogenase"/>
    <property type="match status" value="1"/>
</dbReference>
<dbReference type="InterPro" id="IPR051075">
    <property type="entry name" value="SCF_subunit_WD-repeat"/>
</dbReference>
<evidence type="ECO:0000313" key="3">
    <source>
        <dbReference type="Proteomes" id="UP000593567"/>
    </source>
</evidence>
<evidence type="ECO:0000313" key="2">
    <source>
        <dbReference type="EMBL" id="KAF6027411.1"/>
    </source>
</evidence>
<dbReference type="InterPro" id="IPR036322">
    <property type="entry name" value="WD40_repeat_dom_sf"/>
</dbReference>
<reference evidence="2" key="1">
    <citation type="submission" date="2020-06" db="EMBL/GenBank/DDBJ databases">
        <title>Draft genome of Bugula neritina, a colonial animal packing powerful symbionts and potential medicines.</title>
        <authorList>
            <person name="Rayko M."/>
        </authorList>
    </citation>
    <scope>NUCLEOTIDE SEQUENCE [LARGE SCALE GENOMIC DNA]</scope>
    <source>
        <strain evidence="2">Kwan_BN1</strain>
    </source>
</reference>
<dbReference type="OrthoDB" id="674604at2759"/>
<dbReference type="Pfam" id="PF00400">
    <property type="entry name" value="WD40"/>
    <property type="match status" value="2"/>
</dbReference>
<dbReference type="InterPro" id="IPR001680">
    <property type="entry name" value="WD40_rpt"/>
</dbReference>
<dbReference type="AlphaFoldDB" id="A0A7J7JP20"/>
<dbReference type="SUPFAM" id="SSF50978">
    <property type="entry name" value="WD40 repeat-like"/>
    <property type="match status" value="1"/>
</dbReference>
<name>A0A7J7JP20_BUGNE</name>
<keyword evidence="3" id="KW-1185">Reference proteome</keyword>
<sequence>MSCRFRDKVLTGSFDKTAKLWSSESGKCFHTFRGHSSEIVCLNFDPRVPRWPQEVWILVPRSGTWRQEWSSVLSLATLRKLSPCHSTLPARISSPVVLTTQ</sequence>
<dbReference type="EMBL" id="VXIV02002096">
    <property type="protein sequence ID" value="KAF6027411.1"/>
    <property type="molecule type" value="Genomic_DNA"/>
</dbReference>
<organism evidence="2 3">
    <name type="scientific">Bugula neritina</name>
    <name type="common">Brown bryozoan</name>
    <name type="synonym">Sertularia neritina</name>
    <dbReference type="NCBI Taxonomy" id="10212"/>
    <lineage>
        <taxon>Eukaryota</taxon>
        <taxon>Metazoa</taxon>
        <taxon>Spiralia</taxon>
        <taxon>Lophotrochozoa</taxon>
        <taxon>Bryozoa</taxon>
        <taxon>Gymnolaemata</taxon>
        <taxon>Cheilostomatida</taxon>
        <taxon>Flustrina</taxon>
        <taxon>Buguloidea</taxon>
        <taxon>Bugulidae</taxon>
        <taxon>Bugula</taxon>
    </lineage>
</organism>
<comment type="caution">
    <text evidence="2">The sequence shown here is derived from an EMBL/GenBank/DDBJ whole genome shotgun (WGS) entry which is preliminary data.</text>
</comment>
<gene>
    <name evidence="2" type="ORF">EB796_014272</name>
</gene>
<dbReference type="PANTHER" id="PTHR19872">
    <property type="entry name" value="UBIQUITIN LIGASE SPECIFICITY FACTOR/HREP PROTEIN"/>
    <property type="match status" value="1"/>
</dbReference>
<dbReference type="Proteomes" id="UP000593567">
    <property type="component" value="Unassembled WGS sequence"/>
</dbReference>
<protein>
    <submittedName>
        <fullName evidence="2">DAW1</fullName>
    </submittedName>
</protein>
<dbReference type="InterPro" id="IPR015943">
    <property type="entry name" value="WD40/YVTN_repeat-like_dom_sf"/>
</dbReference>
<dbReference type="PANTHER" id="PTHR19872:SF9">
    <property type="entry name" value="UBIQUITIN-BINDING SDF UBIQUITIN LIGASE COMPLEX SUBUNIT"/>
    <property type="match status" value="1"/>
</dbReference>
<proteinExistence type="predicted"/>
<evidence type="ECO:0000256" key="1">
    <source>
        <dbReference type="ARBA" id="ARBA00022786"/>
    </source>
</evidence>
<keyword evidence="1" id="KW-0833">Ubl conjugation pathway</keyword>